<dbReference type="EMBL" id="CP051774">
    <property type="protein sequence ID" value="QJE98721.1"/>
    <property type="molecule type" value="Genomic_DNA"/>
</dbReference>
<dbReference type="Proteomes" id="UP000501812">
    <property type="component" value="Chromosome"/>
</dbReference>
<dbReference type="KEGG" id="luo:HHL09_24060"/>
<feature type="compositionally biased region" description="Low complexity" evidence="2">
    <location>
        <begin position="23"/>
        <end position="53"/>
    </location>
</feature>
<keyword evidence="3" id="KW-0732">Signal</keyword>
<feature type="signal peptide" evidence="3">
    <location>
        <begin position="1"/>
        <end position="20"/>
    </location>
</feature>
<dbReference type="GO" id="GO:0009368">
    <property type="term" value="C:endopeptidase Clp complex"/>
    <property type="evidence" value="ECO:0007669"/>
    <property type="project" value="TreeGrafter"/>
</dbReference>
<evidence type="ECO:0000256" key="3">
    <source>
        <dbReference type="SAM" id="SignalP"/>
    </source>
</evidence>
<sequence length="449" mass="49213">MKANTRSCLVMLALATAAFGQEPAAAPAGGPATATTPPISIAQPPATPAPAVEKPAEKPAEPGKPESAEKPAEKPAPDPIKVEQEKLSADNNLAAEKLKAETNSIRAEITRLKMEKELLGEKLALEAVKRQASQEAEMAKMEDERSKLARDSELAKAKAEYLTNELKAVQSESGIQLLKLQNQISSIEMEGKRKAYADAKPVYLDNPLKDDGTLVISDRRIALNGLITMATADHITDRLDFYNNADRKLPIFIVIDESPGGSVMAGYRILKAMESSDAPVHVVVKSFAASMAAGITTLAKESYCYPNAIILHHQISSTLFGQLNLTEQAEVVKESQRWWTRLATPVAQKMGISTDEFIKQMYTHNSSGDWSEFGEDAQKLKWVNHIVRGIQETSLTKNPDASPAPQPPPGQVGLKEEVDSNGKPFSYLPRLTPKDVYFLYNPDQYYRMR</sequence>
<protein>
    <submittedName>
        <fullName evidence="4">Peptidase S14</fullName>
    </submittedName>
</protein>
<reference evidence="4 5" key="1">
    <citation type="submission" date="2020-04" db="EMBL/GenBank/DDBJ databases">
        <title>Luteolibacter sp. G-1-1-1 isolated from soil.</title>
        <authorList>
            <person name="Dahal R.H."/>
        </authorList>
    </citation>
    <scope>NUCLEOTIDE SEQUENCE [LARGE SCALE GENOMIC DNA]</scope>
    <source>
        <strain evidence="4 5">G-1-1-1</strain>
    </source>
</reference>
<dbReference type="Pfam" id="PF00574">
    <property type="entry name" value="CLP_protease"/>
    <property type="match status" value="1"/>
</dbReference>
<feature type="chain" id="PRO_5032705068" evidence="3">
    <location>
        <begin position="21"/>
        <end position="449"/>
    </location>
</feature>
<evidence type="ECO:0000313" key="4">
    <source>
        <dbReference type="EMBL" id="QJE98721.1"/>
    </source>
</evidence>
<dbReference type="GO" id="GO:0004252">
    <property type="term" value="F:serine-type endopeptidase activity"/>
    <property type="evidence" value="ECO:0007669"/>
    <property type="project" value="TreeGrafter"/>
</dbReference>
<evidence type="ECO:0000256" key="1">
    <source>
        <dbReference type="SAM" id="Coils"/>
    </source>
</evidence>
<dbReference type="Gene3D" id="3.90.226.10">
    <property type="entry name" value="2-enoyl-CoA Hydratase, Chain A, domain 1"/>
    <property type="match status" value="1"/>
</dbReference>
<name>A0A858RQ21_9BACT</name>
<dbReference type="RefSeq" id="WP_169457208.1">
    <property type="nucleotide sequence ID" value="NZ_CP051774.1"/>
</dbReference>
<feature type="compositionally biased region" description="Basic and acidic residues" evidence="2">
    <location>
        <begin position="54"/>
        <end position="84"/>
    </location>
</feature>
<dbReference type="PANTHER" id="PTHR10381:SF11">
    <property type="entry name" value="ATP-DEPENDENT CLP PROTEASE PROTEOLYTIC SUBUNIT, MITOCHONDRIAL"/>
    <property type="match status" value="1"/>
</dbReference>
<organism evidence="4 5">
    <name type="scientific">Luteolibacter luteus</name>
    <dbReference type="NCBI Taxonomy" id="2728835"/>
    <lineage>
        <taxon>Bacteria</taxon>
        <taxon>Pseudomonadati</taxon>
        <taxon>Verrucomicrobiota</taxon>
        <taxon>Verrucomicrobiia</taxon>
        <taxon>Verrucomicrobiales</taxon>
        <taxon>Verrucomicrobiaceae</taxon>
        <taxon>Luteolibacter</taxon>
    </lineage>
</organism>
<evidence type="ECO:0000313" key="5">
    <source>
        <dbReference type="Proteomes" id="UP000501812"/>
    </source>
</evidence>
<gene>
    <name evidence="4" type="ORF">HHL09_24060</name>
</gene>
<dbReference type="GO" id="GO:0006515">
    <property type="term" value="P:protein quality control for misfolded or incompletely synthesized proteins"/>
    <property type="evidence" value="ECO:0007669"/>
    <property type="project" value="TreeGrafter"/>
</dbReference>
<dbReference type="PANTHER" id="PTHR10381">
    <property type="entry name" value="ATP-DEPENDENT CLP PROTEASE PROTEOLYTIC SUBUNIT"/>
    <property type="match status" value="1"/>
</dbReference>
<keyword evidence="1" id="KW-0175">Coiled coil</keyword>
<accession>A0A858RQ21</accession>
<dbReference type="GO" id="GO:0004176">
    <property type="term" value="F:ATP-dependent peptidase activity"/>
    <property type="evidence" value="ECO:0007669"/>
    <property type="project" value="TreeGrafter"/>
</dbReference>
<evidence type="ECO:0000256" key="2">
    <source>
        <dbReference type="SAM" id="MobiDB-lite"/>
    </source>
</evidence>
<dbReference type="SUPFAM" id="SSF52096">
    <property type="entry name" value="ClpP/crotonase"/>
    <property type="match status" value="1"/>
</dbReference>
<feature type="region of interest" description="Disordered" evidence="2">
    <location>
        <begin position="393"/>
        <end position="421"/>
    </location>
</feature>
<feature type="region of interest" description="Disordered" evidence="2">
    <location>
        <begin position="23"/>
        <end position="84"/>
    </location>
</feature>
<dbReference type="AlphaFoldDB" id="A0A858RQ21"/>
<proteinExistence type="predicted"/>
<dbReference type="InterPro" id="IPR023562">
    <property type="entry name" value="ClpP/TepA"/>
</dbReference>
<dbReference type="GO" id="GO:0051117">
    <property type="term" value="F:ATPase binding"/>
    <property type="evidence" value="ECO:0007669"/>
    <property type="project" value="TreeGrafter"/>
</dbReference>
<dbReference type="InterPro" id="IPR029045">
    <property type="entry name" value="ClpP/crotonase-like_dom_sf"/>
</dbReference>
<keyword evidence="5" id="KW-1185">Reference proteome</keyword>
<feature type="coiled-coil region" evidence="1">
    <location>
        <begin position="95"/>
        <end position="158"/>
    </location>
</feature>